<dbReference type="AlphaFoldDB" id="A0A4R1HMY4"/>
<dbReference type="Pfam" id="PF12680">
    <property type="entry name" value="SnoaL_2"/>
    <property type="match status" value="1"/>
</dbReference>
<sequence length="135" mass="15372">MNTTDTTGDAVRRYLEIMNKLDVEALNDLFADDVVVRLPYAPDPVPKRTEGRENAVALYSGFPQLITPPGFHDEVIWALEEPGEFVAEYRSDCTMLSTGKPYRNDYIARFSVRDGRLTQVAEWFDPIVFLQAQEP</sequence>
<keyword evidence="2" id="KW-0413">Isomerase</keyword>
<gene>
    <name evidence="2" type="ORF">EV378_6425</name>
</gene>
<dbReference type="InterPro" id="IPR032710">
    <property type="entry name" value="NTF2-like_dom_sf"/>
</dbReference>
<feature type="domain" description="SnoaL-like" evidence="1">
    <location>
        <begin position="11"/>
        <end position="119"/>
    </location>
</feature>
<dbReference type="Proteomes" id="UP000295560">
    <property type="component" value="Unassembled WGS sequence"/>
</dbReference>
<dbReference type="EMBL" id="SMFZ01000002">
    <property type="protein sequence ID" value="TCK22423.1"/>
    <property type="molecule type" value="Genomic_DNA"/>
</dbReference>
<evidence type="ECO:0000313" key="2">
    <source>
        <dbReference type="EMBL" id="TCK22423.1"/>
    </source>
</evidence>
<keyword evidence="3" id="KW-1185">Reference proteome</keyword>
<name>A0A4R1HMY4_PSEEN</name>
<protein>
    <submittedName>
        <fullName evidence="2">Ketosteroid isomerase-like protein</fullName>
    </submittedName>
</protein>
<dbReference type="RefSeq" id="WP_132431271.1">
    <property type="nucleotide sequence ID" value="NZ_SMFZ01000002.1"/>
</dbReference>
<organism evidence="2 3">
    <name type="scientific">Pseudonocardia endophytica</name>
    <dbReference type="NCBI Taxonomy" id="401976"/>
    <lineage>
        <taxon>Bacteria</taxon>
        <taxon>Bacillati</taxon>
        <taxon>Actinomycetota</taxon>
        <taxon>Actinomycetes</taxon>
        <taxon>Pseudonocardiales</taxon>
        <taxon>Pseudonocardiaceae</taxon>
        <taxon>Pseudonocardia</taxon>
    </lineage>
</organism>
<accession>A0A4R1HMY4</accession>
<evidence type="ECO:0000259" key="1">
    <source>
        <dbReference type="Pfam" id="PF12680"/>
    </source>
</evidence>
<reference evidence="2 3" key="1">
    <citation type="submission" date="2019-03" db="EMBL/GenBank/DDBJ databases">
        <title>Sequencing the genomes of 1000 actinobacteria strains.</title>
        <authorList>
            <person name="Klenk H.-P."/>
        </authorList>
    </citation>
    <scope>NUCLEOTIDE SEQUENCE [LARGE SCALE GENOMIC DNA]</scope>
    <source>
        <strain evidence="2 3">DSM 44969</strain>
    </source>
</reference>
<proteinExistence type="predicted"/>
<comment type="caution">
    <text evidence="2">The sequence shown here is derived from an EMBL/GenBank/DDBJ whole genome shotgun (WGS) entry which is preliminary data.</text>
</comment>
<dbReference type="OrthoDB" id="4550754at2"/>
<dbReference type="SUPFAM" id="SSF54427">
    <property type="entry name" value="NTF2-like"/>
    <property type="match status" value="1"/>
</dbReference>
<dbReference type="GO" id="GO:0016853">
    <property type="term" value="F:isomerase activity"/>
    <property type="evidence" value="ECO:0007669"/>
    <property type="project" value="UniProtKB-KW"/>
</dbReference>
<evidence type="ECO:0000313" key="3">
    <source>
        <dbReference type="Proteomes" id="UP000295560"/>
    </source>
</evidence>
<dbReference type="InterPro" id="IPR037401">
    <property type="entry name" value="SnoaL-like"/>
</dbReference>
<dbReference type="Gene3D" id="3.10.450.50">
    <property type="match status" value="1"/>
</dbReference>